<keyword evidence="4 11" id="KW-0808">Transferase</keyword>
<dbReference type="Gene3D" id="3.40.50.150">
    <property type="entry name" value="Vaccinia Virus protein VP39"/>
    <property type="match status" value="1"/>
</dbReference>
<accession>A0A9N9WW74</accession>
<evidence type="ECO:0000256" key="11">
    <source>
        <dbReference type="RuleBase" id="RU362106"/>
    </source>
</evidence>
<dbReference type="Pfam" id="PF00398">
    <property type="entry name" value="RrnaAD"/>
    <property type="match status" value="1"/>
</dbReference>
<proteinExistence type="inferred from homology"/>
<reference evidence="13" key="2">
    <citation type="submission" date="2022-10" db="EMBL/GenBank/DDBJ databases">
        <authorList>
            <consortium name="ENA_rothamsted_submissions"/>
            <consortium name="culmorum"/>
            <person name="King R."/>
        </authorList>
    </citation>
    <scope>NUCLEOTIDE SEQUENCE</scope>
</reference>
<sequence length="459" mass="53032">MLSSKGLLSIYTSRHLKLFNRLLSTKVAKELKLPKRKSTVTEKEVYKYFNYPERKLAHSFPETFFVKKRGKTPDNFYIASNVAASTIADSIKKDLPADKLIMEINPGIGLLTEKLITETHNDLFLYEAHEQLFDKLAIILHKSQHRKISLKQCDFIGLWKMGYLDKLDDGNRVELLFDKIQRKEFDDDTCARLFACIGSAKFFKDFINSIIFQIGFSAVGRFEMFLCLPPPIFIQLAASPLAGYFLYRPTSVLFQLLFEYEFITKIDRRQFLPWRATPTNSPKVGKILLTDFDYMYLIRVVPRKNLFQYCTPNHLPALWFYVKQHLSSRKKQVIPTLERWIPGCGPRLIVNAKPIKKPETLFPCNEATSLPSFVAPSTSLTVNDFVDNINIFTQFGNLTPTQILTTFNEFINWPEYESCAFVDVLEKALMKMHTRPEDADDVLSDDDSEEDPKNFKEGS</sequence>
<protein>
    <recommendedName>
        <fullName evidence="11">rRNA adenine N(6)-methyltransferase</fullName>
        <ecNumber evidence="11">2.1.1.-</ecNumber>
    </recommendedName>
</protein>
<feature type="compositionally biased region" description="Acidic residues" evidence="12">
    <location>
        <begin position="438"/>
        <end position="450"/>
    </location>
</feature>
<dbReference type="PANTHER" id="PTHR11727">
    <property type="entry name" value="DIMETHYLADENOSINE TRANSFERASE"/>
    <property type="match status" value="1"/>
</dbReference>
<gene>
    <name evidence="13" type="ORF">CHIRRI_LOCUS10701</name>
</gene>
<keyword evidence="9" id="KW-0496">Mitochondrion</keyword>
<dbReference type="InterPro" id="IPR001737">
    <property type="entry name" value="KsgA/Erm"/>
</dbReference>
<evidence type="ECO:0000256" key="7">
    <source>
        <dbReference type="ARBA" id="ARBA00022946"/>
    </source>
</evidence>
<organism evidence="13 14">
    <name type="scientific">Chironomus riparius</name>
    <dbReference type="NCBI Taxonomy" id="315576"/>
    <lineage>
        <taxon>Eukaryota</taxon>
        <taxon>Metazoa</taxon>
        <taxon>Ecdysozoa</taxon>
        <taxon>Arthropoda</taxon>
        <taxon>Hexapoda</taxon>
        <taxon>Insecta</taxon>
        <taxon>Pterygota</taxon>
        <taxon>Neoptera</taxon>
        <taxon>Endopterygota</taxon>
        <taxon>Diptera</taxon>
        <taxon>Nematocera</taxon>
        <taxon>Chironomoidea</taxon>
        <taxon>Chironomidae</taxon>
        <taxon>Chironominae</taxon>
        <taxon>Chironomus</taxon>
    </lineage>
</organism>
<evidence type="ECO:0000313" key="14">
    <source>
        <dbReference type="Proteomes" id="UP001153620"/>
    </source>
</evidence>
<evidence type="ECO:0000256" key="9">
    <source>
        <dbReference type="ARBA" id="ARBA00023128"/>
    </source>
</evidence>
<keyword evidence="7" id="KW-0809">Transit peptide</keyword>
<keyword evidence="6" id="KW-0694">RNA-binding</keyword>
<dbReference type="GO" id="GO:0034246">
    <property type="term" value="F:mitochondrial transcription factor activity"/>
    <property type="evidence" value="ECO:0007669"/>
    <property type="project" value="TreeGrafter"/>
</dbReference>
<evidence type="ECO:0000256" key="10">
    <source>
        <dbReference type="ARBA" id="ARBA00023163"/>
    </source>
</evidence>
<dbReference type="EC" id="2.1.1.-" evidence="11"/>
<dbReference type="Proteomes" id="UP001153620">
    <property type="component" value="Chromosome 3"/>
</dbReference>
<dbReference type="OrthoDB" id="9895503at2759"/>
<comment type="similarity">
    <text evidence="11">Belongs to the class I-like SAM-binding methyltransferase superfamily. rRNA adenine N(6)-methyltransferase family.</text>
</comment>
<dbReference type="EMBL" id="OU895879">
    <property type="protein sequence ID" value="CAG9807855.1"/>
    <property type="molecule type" value="Genomic_DNA"/>
</dbReference>
<evidence type="ECO:0000256" key="8">
    <source>
        <dbReference type="ARBA" id="ARBA00023015"/>
    </source>
</evidence>
<keyword evidence="14" id="KW-1185">Reference proteome</keyword>
<dbReference type="PANTHER" id="PTHR11727:SF13">
    <property type="entry name" value="DIMETHYLADENOSINE TRANSFERASE 2, MITOCHONDRIAL"/>
    <property type="match status" value="1"/>
</dbReference>
<evidence type="ECO:0000256" key="6">
    <source>
        <dbReference type="ARBA" id="ARBA00022884"/>
    </source>
</evidence>
<dbReference type="PIRSF" id="PIRSF027833">
    <property type="entry name" value="MtTFB2"/>
    <property type="match status" value="1"/>
</dbReference>
<dbReference type="AlphaFoldDB" id="A0A9N9WW74"/>
<keyword evidence="10" id="KW-0804">Transcription</keyword>
<evidence type="ECO:0000256" key="2">
    <source>
        <dbReference type="ARBA" id="ARBA00022552"/>
    </source>
</evidence>
<dbReference type="InterPro" id="IPR029063">
    <property type="entry name" value="SAM-dependent_MTases_sf"/>
</dbReference>
<feature type="region of interest" description="Disordered" evidence="12">
    <location>
        <begin position="435"/>
        <end position="459"/>
    </location>
</feature>
<dbReference type="GO" id="GO:0003723">
    <property type="term" value="F:RNA binding"/>
    <property type="evidence" value="ECO:0007669"/>
    <property type="project" value="UniProtKB-KW"/>
</dbReference>
<name>A0A9N9WW74_9DIPT</name>
<dbReference type="SUPFAM" id="SSF53335">
    <property type="entry name" value="S-adenosyl-L-methionine-dependent methyltransferases"/>
    <property type="match status" value="1"/>
</dbReference>
<keyword evidence="8" id="KW-0805">Transcription regulation</keyword>
<keyword evidence="3 11" id="KW-0489">Methyltransferase</keyword>
<dbReference type="GO" id="GO:0005759">
    <property type="term" value="C:mitochondrial matrix"/>
    <property type="evidence" value="ECO:0007669"/>
    <property type="project" value="TreeGrafter"/>
</dbReference>
<keyword evidence="5 11" id="KW-0949">S-adenosyl-L-methionine</keyword>
<evidence type="ECO:0000256" key="5">
    <source>
        <dbReference type="ARBA" id="ARBA00022691"/>
    </source>
</evidence>
<evidence type="ECO:0000256" key="1">
    <source>
        <dbReference type="ARBA" id="ARBA00004173"/>
    </source>
</evidence>
<keyword evidence="2 11" id="KW-0698">rRNA processing</keyword>
<dbReference type="GO" id="GO:0000179">
    <property type="term" value="F:rRNA (adenine-N6,N6-)-dimethyltransferase activity"/>
    <property type="evidence" value="ECO:0007669"/>
    <property type="project" value="TreeGrafter"/>
</dbReference>
<comment type="subcellular location">
    <subcellularLocation>
        <location evidence="1">Mitochondrion</location>
    </subcellularLocation>
</comment>
<evidence type="ECO:0000256" key="4">
    <source>
        <dbReference type="ARBA" id="ARBA00022679"/>
    </source>
</evidence>
<evidence type="ECO:0000313" key="13">
    <source>
        <dbReference type="EMBL" id="CAG9807855.1"/>
    </source>
</evidence>
<reference evidence="13" key="1">
    <citation type="submission" date="2022-01" db="EMBL/GenBank/DDBJ databases">
        <authorList>
            <person name="King R."/>
        </authorList>
    </citation>
    <scope>NUCLEOTIDE SEQUENCE</scope>
</reference>
<dbReference type="GO" id="GO:0006391">
    <property type="term" value="P:transcription initiation at mitochondrial promoter"/>
    <property type="evidence" value="ECO:0007669"/>
    <property type="project" value="TreeGrafter"/>
</dbReference>
<evidence type="ECO:0000256" key="3">
    <source>
        <dbReference type="ARBA" id="ARBA00022603"/>
    </source>
</evidence>
<evidence type="ECO:0000256" key="12">
    <source>
        <dbReference type="SAM" id="MobiDB-lite"/>
    </source>
</evidence>